<dbReference type="GO" id="GO:0015562">
    <property type="term" value="F:efflux transmembrane transporter activity"/>
    <property type="evidence" value="ECO:0007669"/>
    <property type="project" value="TreeGrafter"/>
</dbReference>
<name>R4YUJ9_OLEAN</name>
<dbReference type="Pfam" id="PF25967">
    <property type="entry name" value="RND-MFP_C"/>
    <property type="match status" value="1"/>
</dbReference>
<feature type="domain" description="CzcB-like barrel-sandwich hybrid" evidence="4">
    <location>
        <begin position="68"/>
        <end position="188"/>
    </location>
</feature>
<dbReference type="KEGG" id="oai:OLEAN_C25730"/>
<dbReference type="InterPro" id="IPR006143">
    <property type="entry name" value="RND_pump_MFP"/>
</dbReference>
<evidence type="ECO:0000256" key="1">
    <source>
        <dbReference type="ARBA" id="ARBA00009477"/>
    </source>
</evidence>
<dbReference type="AlphaFoldDB" id="R4YUJ9"/>
<sequence>MKPASTFITLLFNSLVVILLSVGVIAKTLAEDTAVPVDVVSAHYAEYAKAIRISGLLENKSEQSLGFKVPGLVSKVYVDEGQFVKRGQLLASLDLEEIDAEVAKAKSVLANAQRNLERFQSLQGQNALSMDQLQSAQTRMDVAQSDLTVAKFNRRHAVIKAPAEGRILNRALEPNELVKAGQPVFVFAAKKTGWILSTGITDKDIVRTQLGDKAELYFDAYPNQIFPATVSEVAGRADAKTQTFEIELRLEGSSEKNGAKNLLAGFVGHGRVYPTQKERLVLLPLTALLRADGKQAEVYVLDEQDQAHVRLIDVAFIEGSRMAVRAGIQEGERIVIQGAPYLSEDRAVAVQKSL</sequence>
<evidence type="ECO:0000313" key="5">
    <source>
        <dbReference type="EMBL" id="CCK76749.1"/>
    </source>
</evidence>
<dbReference type="Gene3D" id="2.40.30.170">
    <property type="match status" value="1"/>
</dbReference>
<accession>R4YUJ9</accession>
<dbReference type="InterPro" id="IPR058647">
    <property type="entry name" value="BSH_CzcB-like"/>
</dbReference>
<dbReference type="Pfam" id="PF25973">
    <property type="entry name" value="BSH_CzcB"/>
    <property type="match status" value="1"/>
</dbReference>
<evidence type="ECO:0000259" key="4">
    <source>
        <dbReference type="Pfam" id="PF25973"/>
    </source>
</evidence>
<feature type="coiled-coil region" evidence="2">
    <location>
        <begin position="95"/>
        <end position="122"/>
    </location>
</feature>
<dbReference type="PANTHER" id="PTHR30469">
    <property type="entry name" value="MULTIDRUG RESISTANCE PROTEIN MDTA"/>
    <property type="match status" value="1"/>
</dbReference>
<comment type="similarity">
    <text evidence="1">Belongs to the membrane fusion protein (MFP) (TC 8.A.1) family.</text>
</comment>
<dbReference type="SUPFAM" id="SSF111369">
    <property type="entry name" value="HlyD-like secretion proteins"/>
    <property type="match status" value="1"/>
</dbReference>
<dbReference type="GO" id="GO:1990281">
    <property type="term" value="C:efflux pump complex"/>
    <property type="evidence" value="ECO:0007669"/>
    <property type="project" value="TreeGrafter"/>
</dbReference>
<dbReference type="OrthoDB" id="9806939at2"/>
<keyword evidence="2" id="KW-0175">Coiled coil</keyword>
<dbReference type="Proteomes" id="UP000032749">
    <property type="component" value="Chromosome"/>
</dbReference>
<dbReference type="HOGENOM" id="CLU_018816_1_0_6"/>
<evidence type="ECO:0000259" key="3">
    <source>
        <dbReference type="Pfam" id="PF25967"/>
    </source>
</evidence>
<feature type="domain" description="Multidrug resistance protein MdtA-like C-terminal permuted SH3" evidence="3">
    <location>
        <begin position="281"/>
        <end position="339"/>
    </location>
</feature>
<dbReference type="InterPro" id="IPR058627">
    <property type="entry name" value="MdtA-like_C"/>
</dbReference>
<keyword evidence="6" id="KW-1185">Reference proteome</keyword>
<proteinExistence type="inferred from homology"/>
<organism evidence="5 6">
    <name type="scientific">Oleispira antarctica RB-8</name>
    <dbReference type="NCBI Taxonomy" id="698738"/>
    <lineage>
        <taxon>Bacteria</taxon>
        <taxon>Pseudomonadati</taxon>
        <taxon>Pseudomonadota</taxon>
        <taxon>Gammaproteobacteria</taxon>
        <taxon>Oceanospirillales</taxon>
        <taxon>Oceanospirillaceae</taxon>
        <taxon>Oleispira</taxon>
    </lineage>
</organism>
<dbReference type="STRING" id="698738.OLEAN_C25730"/>
<evidence type="ECO:0000256" key="2">
    <source>
        <dbReference type="SAM" id="Coils"/>
    </source>
</evidence>
<dbReference type="Gene3D" id="1.10.287.470">
    <property type="entry name" value="Helix hairpin bin"/>
    <property type="match status" value="1"/>
</dbReference>
<dbReference type="EMBL" id="FO203512">
    <property type="protein sequence ID" value="CCK76749.1"/>
    <property type="molecule type" value="Genomic_DNA"/>
</dbReference>
<evidence type="ECO:0000313" key="6">
    <source>
        <dbReference type="Proteomes" id="UP000032749"/>
    </source>
</evidence>
<dbReference type="Gene3D" id="2.40.50.100">
    <property type="match status" value="1"/>
</dbReference>
<reference evidence="5 6" key="1">
    <citation type="journal article" date="2013" name="Nat. Commun.">
        <title>Genome sequence and functional genomic analysis of the oil-degrading bacterium Oleispira antarctica.</title>
        <authorList>
            <person name="Kube M."/>
            <person name="Chernikova T.N."/>
            <person name="Al-Ramahi Y."/>
            <person name="Beloqui A."/>
            <person name="Lopez-Cortez N."/>
            <person name="Guazzaroni M.E."/>
            <person name="Heipieper H.J."/>
            <person name="Klages S."/>
            <person name="Kotsyurbenko O.R."/>
            <person name="Langer I."/>
            <person name="Nechitaylo T.Y."/>
            <person name="Lunsdorf H."/>
            <person name="Fernandez M."/>
            <person name="Juarez S."/>
            <person name="Ciordia S."/>
            <person name="Singer A."/>
            <person name="Kagan O."/>
            <person name="Egorova O."/>
            <person name="Petit P.A."/>
            <person name="Stogios P."/>
            <person name="Kim Y."/>
            <person name="Tchigvintsev A."/>
            <person name="Flick R."/>
            <person name="Denaro R."/>
            <person name="Genovese M."/>
            <person name="Albar J.P."/>
            <person name="Reva O.N."/>
            <person name="Martinez-Gomariz M."/>
            <person name="Tran H."/>
            <person name="Ferrer M."/>
            <person name="Savchenko A."/>
            <person name="Yakunin A.F."/>
            <person name="Yakimov M.M."/>
            <person name="Golyshina O.V."/>
            <person name="Reinhardt R."/>
            <person name="Golyshin P.N."/>
        </authorList>
    </citation>
    <scope>NUCLEOTIDE SEQUENCE [LARGE SCALE GENOMIC DNA]</scope>
</reference>
<protein>
    <submittedName>
        <fullName evidence="5">Possible membrane-fusion protein</fullName>
    </submittedName>
</protein>
<gene>
    <name evidence="5" type="ORF">OLEAN_C25730</name>
</gene>
<dbReference type="NCBIfam" id="TIGR01730">
    <property type="entry name" value="RND_mfp"/>
    <property type="match status" value="1"/>
</dbReference>
<dbReference type="PANTHER" id="PTHR30469:SF15">
    <property type="entry name" value="HLYD FAMILY OF SECRETION PROTEINS"/>
    <property type="match status" value="1"/>
</dbReference>
<dbReference type="Gene3D" id="2.40.420.20">
    <property type="match status" value="1"/>
</dbReference>